<dbReference type="EMBL" id="CP104377">
    <property type="protein sequence ID" value="UXC19645.1"/>
    <property type="molecule type" value="Genomic_DNA"/>
</dbReference>
<proteinExistence type="predicted"/>
<evidence type="ECO:0000313" key="2">
    <source>
        <dbReference type="Proteomes" id="UP001058290"/>
    </source>
</evidence>
<dbReference type="Proteomes" id="UP001058290">
    <property type="component" value="Chromosome"/>
</dbReference>
<name>A0ABY6A053_9BURK</name>
<protein>
    <recommendedName>
        <fullName evidence="3">Squalene cyclase C-terminal domain-containing protein</fullName>
    </recommendedName>
</protein>
<keyword evidence="2" id="KW-1185">Reference proteome</keyword>
<sequence length="491" mass="53657">MTHNAPLLSPEVCETLFDEAQERHLCMEVHCAPGLAHQLSLAARFVAQQAVDLPKPYDGCLMFFTITAQNLPITSFSIQQPSVAEAWTEGAARMRQWAWAFNATGVELRIDWATAVLPLPGDEPQDALADLRQSWSLADSAQERAEMLALLSHRMTRALARLQLLSDPVPASTLGRWQLLLEGLHISPLGEMRTLPRHDPLSPRSSHGSAASAIYQATQELLARSQSEDGSWPEASTLVDHLGITYALLLTQRQSAPTPSSSMTVHRAIAYQAEQMQRWSLHECGSDLLKAMSLIVLVQYVHLYPGAGCATPLRDLIGLLSQQLHGKAVRGAGATAPWAQLALQSLQKSGQQPSDLQAATGSPAADGDSPWLHAAWQQLQALAQDQEHSKLHPEPWVSAALMECSLQHGQPLFASHAQRSQFFSGMQSLFKTCYQRMVWPKLPHTQAGRQRWSSGVLQAPVTDCRVASQLLITISAAVSFANLSQARSLAP</sequence>
<gene>
    <name evidence="1" type="ORF">N4T19_05885</name>
</gene>
<accession>A0ABY6A053</accession>
<organism evidence="1 2">
    <name type="scientific">Comamonas squillarum</name>
    <dbReference type="NCBI Taxonomy" id="2977320"/>
    <lineage>
        <taxon>Bacteria</taxon>
        <taxon>Pseudomonadati</taxon>
        <taxon>Pseudomonadota</taxon>
        <taxon>Betaproteobacteria</taxon>
        <taxon>Burkholderiales</taxon>
        <taxon>Comamonadaceae</taxon>
        <taxon>Comamonas</taxon>
    </lineage>
</organism>
<dbReference type="RefSeq" id="WP_116924046.1">
    <property type="nucleotide sequence ID" value="NZ_CP104377.1"/>
</dbReference>
<evidence type="ECO:0008006" key="3">
    <source>
        <dbReference type="Google" id="ProtNLM"/>
    </source>
</evidence>
<reference evidence="1" key="1">
    <citation type="submission" date="2022-09" db="EMBL/GenBank/DDBJ databases">
        <title>Bacterial diversity in gut of crayfish and pufferfish.</title>
        <authorList>
            <person name="Huang Y."/>
        </authorList>
    </citation>
    <scope>NUCLEOTIDE SEQUENCE</scope>
    <source>
        <strain evidence="1">PR12</strain>
    </source>
</reference>
<evidence type="ECO:0000313" key="1">
    <source>
        <dbReference type="EMBL" id="UXC19645.1"/>
    </source>
</evidence>